<evidence type="ECO:0000256" key="3">
    <source>
        <dbReference type="ARBA" id="ARBA00023015"/>
    </source>
</evidence>
<dbReference type="FunFam" id="1.20.5.170:FF:000019">
    <property type="entry name" value="BZIP family transcription factor"/>
    <property type="match status" value="1"/>
</dbReference>
<feature type="region of interest" description="Disordered" evidence="8">
    <location>
        <begin position="173"/>
        <end position="211"/>
    </location>
</feature>
<evidence type="ECO:0000256" key="7">
    <source>
        <dbReference type="SAM" id="Coils"/>
    </source>
</evidence>
<organism evidence="11 12">
    <name type="scientific">Miscanthus lutarioriparius</name>
    <dbReference type="NCBI Taxonomy" id="422564"/>
    <lineage>
        <taxon>Eukaryota</taxon>
        <taxon>Viridiplantae</taxon>
        <taxon>Streptophyta</taxon>
        <taxon>Embryophyta</taxon>
        <taxon>Tracheophyta</taxon>
        <taxon>Spermatophyta</taxon>
        <taxon>Magnoliopsida</taxon>
        <taxon>Liliopsida</taxon>
        <taxon>Poales</taxon>
        <taxon>Poaceae</taxon>
        <taxon>PACMAD clade</taxon>
        <taxon>Panicoideae</taxon>
        <taxon>Andropogonodae</taxon>
        <taxon>Andropogoneae</taxon>
        <taxon>Saccharinae</taxon>
        <taxon>Miscanthus</taxon>
    </lineage>
</organism>
<feature type="domain" description="DOG1" evidence="10">
    <location>
        <begin position="279"/>
        <end position="493"/>
    </location>
</feature>
<dbReference type="EMBL" id="CAJGYO010000006">
    <property type="protein sequence ID" value="CAD6235819.1"/>
    <property type="molecule type" value="Genomic_DNA"/>
</dbReference>
<dbReference type="PROSITE" id="PS00036">
    <property type="entry name" value="BZIP_BASIC"/>
    <property type="match status" value="1"/>
</dbReference>
<dbReference type="Pfam" id="PF00170">
    <property type="entry name" value="bZIP_1"/>
    <property type="match status" value="1"/>
</dbReference>
<dbReference type="InterPro" id="IPR004827">
    <property type="entry name" value="bZIP"/>
</dbReference>
<dbReference type="AlphaFoldDB" id="A0A811P4Q2"/>
<evidence type="ECO:0000259" key="9">
    <source>
        <dbReference type="PROSITE" id="PS50217"/>
    </source>
</evidence>
<proteinExistence type="inferred from homology"/>
<feature type="coiled-coil region" evidence="7">
    <location>
        <begin position="235"/>
        <end position="262"/>
    </location>
</feature>
<dbReference type="SMART" id="SM00338">
    <property type="entry name" value="BRLZ"/>
    <property type="match status" value="1"/>
</dbReference>
<dbReference type="PROSITE" id="PS50217">
    <property type="entry name" value="BZIP"/>
    <property type="match status" value="1"/>
</dbReference>
<name>A0A811P4Q2_9POAL</name>
<comment type="similarity">
    <text evidence="2">Belongs to the bZIP family.</text>
</comment>
<evidence type="ECO:0000256" key="1">
    <source>
        <dbReference type="ARBA" id="ARBA00004123"/>
    </source>
</evidence>
<keyword evidence="12" id="KW-1185">Reference proteome</keyword>
<evidence type="ECO:0000313" key="11">
    <source>
        <dbReference type="EMBL" id="CAD6235819.1"/>
    </source>
</evidence>
<keyword evidence="3" id="KW-0805">Transcription regulation</keyword>
<keyword evidence="4" id="KW-0238">DNA-binding</keyword>
<evidence type="ECO:0000256" key="8">
    <source>
        <dbReference type="SAM" id="MobiDB-lite"/>
    </source>
</evidence>
<comment type="caution">
    <text evidence="11">The sequence shown here is derived from an EMBL/GenBank/DDBJ whole genome shotgun (WGS) entry which is preliminary data.</text>
</comment>
<dbReference type="PROSITE" id="PS51806">
    <property type="entry name" value="DOG1"/>
    <property type="match status" value="1"/>
</dbReference>
<keyword evidence="5" id="KW-0804">Transcription</keyword>
<evidence type="ECO:0000256" key="2">
    <source>
        <dbReference type="ARBA" id="ARBA00007163"/>
    </source>
</evidence>
<accession>A0A811P4Q2</accession>
<dbReference type="GO" id="GO:0006351">
    <property type="term" value="P:DNA-templated transcription"/>
    <property type="evidence" value="ECO:0007669"/>
    <property type="project" value="InterPro"/>
</dbReference>
<dbReference type="Proteomes" id="UP000604825">
    <property type="component" value="Unassembled WGS sequence"/>
</dbReference>
<evidence type="ECO:0000313" key="12">
    <source>
        <dbReference type="Proteomes" id="UP000604825"/>
    </source>
</evidence>
<dbReference type="GO" id="GO:0003700">
    <property type="term" value="F:DNA-binding transcription factor activity"/>
    <property type="evidence" value="ECO:0007669"/>
    <property type="project" value="InterPro"/>
</dbReference>
<dbReference type="PANTHER" id="PTHR45693">
    <property type="entry name" value="TRANSCRIPTION FACTOR TGA9"/>
    <property type="match status" value="1"/>
</dbReference>
<dbReference type="GO" id="GO:0043565">
    <property type="term" value="F:sequence-specific DNA binding"/>
    <property type="evidence" value="ECO:0007669"/>
    <property type="project" value="InterPro"/>
</dbReference>
<sequence>MGSVSANCLGRDFQPAVAAAAYFGFGELEEALIHGGGGAVNAGGVDPGVIIKNDVAQAKCKLFFLRLRSVSGVQTWALLAKKARSFLARLRTGTATHRARHASPFVFLPVSIPMQTGNSQSVGSTTDSSSAQKTTIMSQMELVSPASSTPRQEVMMVTTDDYSYKPGLAAAPAAAAPPSFQQHHPLPLQLHGDGGGDHDKRKHGSTRKDGRLVDAKTERRLAQNREAARKSRLRKKAYVQQLETSRIRLQQVEHELQRARSQGLFVGGCSAAGDMSSGAAMFDMEYARWLDDDSKRLAELRAGLQAQLLDGNLGLIVEECMQHYDELFQLKAALARSDVFHLLTGAWATPAELCFFWMGGFRPSELLKILIPQLDPLTEQQLLGICNLQQSSEQAEEALAQGLHQLHGSLADTVAAGTLNDGAAAPNYMNIMAVALDKLASLENFYQQADNLRQQTLHQMRRILTTRQAARCFLSIGEYYSRLRALSNLWASRPLDNFIVTESLSPTATELQALHHQQQNQFTGF</sequence>
<evidence type="ECO:0000256" key="6">
    <source>
        <dbReference type="ARBA" id="ARBA00023242"/>
    </source>
</evidence>
<evidence type="ECO:0000259" key="10">
    <source>
        <dbReference type="PROSITE" id="PS51806"/>
    </source>
</evidence>
<reference evidence="11" key="1">
    <citation type="submission" date="2020-10" db="EMBL/GenBank/DDBJ databases">
        <authorList>
            <person name="Han B."/>
            <person name="Lu T."/>
            <person name="Zhao Q."/>
            <person name="Huang X."/>
            <person name="Zhao Y."/>
        </authorList>
    </citation>
    <scope>NUCLEOTIDE SEQUENCE</scope>
</reference>
<dbReference type="Gene3D" id="1.20.5.170">
    <property type="match status" value="1"/>
</dbReference>
<protein>
    <submittedName>
        <fullName evidence="11">Uncharacterized protein</fullName>
    </submittedName>
</protein>
<dbReference type="InterPro" id="IPR025422">
    <property type="entry name" value="TGA_domain"/>
</dbReference>
<dbReference type="InterPro" id="IPR046347">
    <property type="entry name" value="bZIP_sf"/>
</dbReference>
<dbReference type="PANTHER" id="PTHR45693:SF9">
    <property type="entry name" value="TRANSCRIPTION FACTOR TGA9"/>
    <property type="match status" value="1"/>
</dbReference>
<keyword evidence="6" id="KW-0539">Nucleus</keyword>
<gene>
    <name evidence="11" type="ORF">NCGR_LOCUS23936</name>
</gene>
<feature type="compositionally biased region" description="Low complexity" evidence="8">
    <location>
        <begin position="173"/>
        <end position="191"/>
    </location>
</feature>
<dbReference type="SUPFAM" id="SSF57959">
    <property type="entry name" value="Leucine zipper domain"/>
    <property type="match status" value="1"/>
</dbReference>
<evidence type="ECO:0000256" key="4">
    <source>
        <dbReference type="ARBA" id="ARBA00023125"/>
    </source>
</evidence>
<comment type="subcellular location">
    <subcellularLocation>
        <location evidence="1">Nucleus</location>
    </subcellularLocation>
</comment>
<evidence type="ECO:0000256" key="5">
    <source>
        <dbReference type="ARBA" id="ARBA00023163"/>
    </source>
</evidence>
<dbReference type="OrthoDB" id="2015618at2759"/>
<dbReference type="Pfam" id="PF14144">
    <property type="entry name" value="DOG1"/>
    <property type="match status" value="1"/>
</dbReference>
<dbReference type="GO" id="GO:0005634">
    <property type="term" value="C:nucleus"/>
    <property type="evidence" value="ECO:0007669"/>
    <property type="project" value="UniProtKB-SubCell"/>
</dbReference>
<keyword evidence="7" id="KW-0175">Coiled coil</keyword>
<feature type="domain" description="BZIP" evidence="9">
    <location>
        <begin position="214"/>
        <end position="258"/>
    </location>
</feature>